<dbReference type="Proteomes" id="UP000179807">
    <property type="component" value="Unassembled WGS sequence"/>
</dbReference>
<dbReference type="GeneID" id="94826658"/>
<gene>
    <name evidence="2" type="ORF">TRFO_04518</name>
</gene>
<evidence type="ECO:0000256" key="1">
    <source>
        <dbReference type="SAM" id="Coils"/>
    </source>
</evidence>
<dbReference type="VEuPathDB" id="TrichDB:TRFO_04518"/>
<evidence type="ECO:0000313" key="3">
    <source>
        <dbReference type="Proteomes" id="UP000179807"/>
    </source>
</evidence>
<sequence length="164" mass="18564">MQHLFNSVTKLQKDFQQIKIANERLQNGQSALNDSNNAAQKAKKEAEKADELLAKARSKGYPAEIAKCEQRADLARNKADIAASRADDEKGRFSQHRDEYSAEFLQTLTKILDAICEEKQKEIAELEPMGEKLKEAVAGIQEYDDEAIKRLEKKLEELDAEVIE</sequence>
<dbReference type="AlphaFoldDB" id="A0A1J4KEL8"/>
<keyword evidence="1" id="KW-0175">Coiled coil</keyword>
<comment type="caution">
    <text evidence="2">The sequence shown here is derived from an EMBL/GenBank/DDBJ whole genome shotgun (WGS) entry which is preliminary data.</text>
</comment>
<proteinExistence type="predicted"/>
<dbReference type="RefSeq" id="XP_068362594.1">
    <property type="nucleotide sequence ID" value="XM_068491954.1"/>
</dbReference>
<dbReference type="EMBL" id="MLAK01000638">
    <property type="protein sequence ID" value="OHT09458.1"/>
    <property type="molecule type" value="Genomic_DNA"/>
</dbReference>
<reference evidence="2" key="1">
    <citation type="submission" date="2016-10" db="EMBL/GenBank/DDBJ databases">
        <authorList>
            <person name="Benchimol M."/>
            <person name="Almeida L.G."/>
            <person name="Vasconcelos A.T."/>
            <person name="Perreira-Neves A."/>
            <person name="Rosa I.A."/>
            <person name="Tasca T."/>
            <person name="Bogo M.R."/>
            <person name="de Souza W."/>
        </authorList>
    </citation>
    <scope>NUCLEOTIDE SEQUENCE [LARGE SCALE GENOMIC DNA]</scope>
    <source>
        <strain evidence="2">K</strain>
    </source>
</reference>
<name>A0A1J4KEL8_9EUKA</name>
<protein>
    <submittedName>
        <fullName evidence="2">Uncharacterized protein</fullName>
    </submittedName>
</protein>
<organism evidence="2 3">
    <name type="scientific">Tritrichomonas foetus</name>
    <dbReference type="NCBI Taxonomy" id="1144522"/>
    <lineage>
        <taxon>Eukaryota</taxon>
        <taxon>Metamonada</taxon>
        <taxon>Parabasalia</taxon>
        <taxon>Tritrichomonadida</taxon>
        <taxon>Tritrichomonadidae</taxon>
        <taxon>Tritrichomonas</taxon>
    </lineage>
</organism>
<keyword evidence="3" id="KW-1185">Reference proteome</keyword>
<accession>A0A1J4KEL8</accession>
<feature type="coiled-coil region" evidence="1">
    <location>
        <begin position="25"/>
        <end position="59"/>
    </location>
</feature>
<evidence type="ECO:0000313" key="2">
    <source>
        <dbReference type="EMBL" id="OHT09458.1"/>
    </source>
</evidence>